<protein>
    <submittedName>
        <fullName evidence="1">Uncharacterized protein</fullName>
    </submittedName>
</protein>
<evidence type="ECO:0000313" key="1">
    <source>
        <dbReference type="EMBL" id="KAJ9123600.1"/>
    </source>
</evidence>
<accession>A0ACC2XJN3</accession>
<gene>
    <name evidence="1" type="ORF">QFC24_003816</name>
</gene>
<evidence type="ECO:0000313" key="2">
    <source>
        <dbReference type="Proteomes" id="UP001234202"/>
    </source>
</evidence>
<keyword evidence="2" id="KW-1185">Reference proteome</keyword>
<reference evidence="1" key="1">
    <citation type="submission" date="2023-04" db="EMBL/GenBank/DDBJ databases">
        <title>Draft Genome sequencing of Naganishia species isolated from polar environments using Oxford Nanopore Technology.</title>
        <authorList>
            <person name="Leo P."/>
            <person name="Venkateswaran K."/>
        </authorList>
    </citation>
    <scope>NUCLEOTIDE SEQUENCE</scope>
    <source>
        <strain evidence="1">DBVPG 5303</strain>
    </source>
</reference>
<sequence>MDGDHPQRMDDPSSRLKEMGYDQELRRSLGMVSVLGLSFAIMAVPFGLSTTLNIALTNGGPVTIIWGWIFVSIISILIAASLGEICSVFPTSGGVYCKVTASITFGGSQLVLAAITLWNEDYVPTAWQTVLTYWAALVISVLVNIFFNKSVHWSQKPVNGHRADMVFAVSIRHLEKLNTLCLYWTGASVIIVRTFCTLHFLRVLETDKVHDIFLQIIVVILTMADTRNSAKFAFTHSAYTLTGYGMVAALCEEVKNPAREVPRAMVLSVVAAAITGVIYLIPLNFVLPAIEPLLNVASLQPIPLFFKIVTGSPSAAFGLLFLIYGIWLFAFIGSLTAASRATWAFARDGGIPASFLWKKVNARTQVPINALLLSAVVNALLGLIYLGSYAAFNAFTGVATICLGASYGFPILCSLLRKRALVKDAPFSLGKFGFVINIITIVWITFSIVLFCMPTAIPVTPGSMNYASAVFAGFSAIAVLWYAVNARKHYKGPLISSIREKSNGGNLVRSESGYQSEPKDIVKPL</sequence>
<organism evidence="1 2">
    <name type="scientific">Naganishia onofrii</name>
    <dbReference type="NCBI Taxonomy" id="1851511"/>
    <lineage>
        <taxon>Eukaryota</taxon>
        <taxon>Fungi</taxon>
        <taxon>Dikarya</taxon>
        <taxon>Basidiomycota</taxon>
        <taxon>Agaricomycotina</taxon>
        <taxon>Tremellomycetes</taxon>
        <taxon>Filobasidiales</taxon>
        <taxon>Filobasidiaceae</taxon>
        <taxon>Naganishia</taxon>
    </lineage>
</organism>
<dbReference type="EMBL" id="JASBWV010000012">
    <property type="protein sequence ID" value="KAJ9123600.1"/>
    <property type="molecule type" value="Genomic_DNA"/>
</dbReference>
<proteinExistence type="predicted"/>
<comment type="caution">
    <text evidence="1">The sequence shown here is derived from an EMBL/GenBank/DDBJ whole genome shotgun (WGS) entry which is preliminary data.</text>
</comment>
<dbReference type="Proteomes" id="UP001234202">
    <property type="component" value="Unassembled WGS sequence"/>
</dbReference>
<name>A0ACC2XJN3_9TREE</name>